<evidence type="ECO:0000256" key="4">
    <source>
        <dbReference type="ARBA" id="ARBA00022679"/>
    </source>
</evidence>
<dbReference type="PANTHER" id="PTHR43182:SF1">
    <property type="entry name" value="COBALT-PRECORRIN-7 C(5)-METHYLTRANSFERASE"/>
    <property type="match status" value="1"/>
</dbReference>
<dbReference type="InterPro" id="IPR029063">
    <property type="entry name" value="SAM-dependent_MTases_sf"/>
</dbReference>
<evidence type="ECO:0000313" key="8">
    <source>
        <dbReference type="Proteomes" id="UP000542342"/>
    </source>
</evidence>
<organism evidence="7 8">
    <name type="scientific">Thermogemmata fonticola</name>
    <dbReference type="NCBI Taxonomy" id="2755323"/>
    <lineage>
        <taxon>Bacteria</taxon>
        <taxon>Pseudomonadati</taxon>
        <taxon>Planctomycetota</taxon>
        <taxon>Planctomycetia</taxon>
        <taxon>Gemmatales</taxon>
        <taxon>Gemmataceae</taxon>
        <taxon>Thermogemmata</taxon>
    </lineage>
</organism>
<dbReference type="Gene3D" id="3.40.1010.10">
    <property type="entry name" value="Cobalt-precorrin-4 Transmethylase, Domain 1"/>
    <property type="match status" value="1"/>
</dbReference>
<dbReference type="InterPro" id="IPR014008">
    <property type="entry name" value="Cbl_synth_MTase_CbiT"/>
</dbReference>
<dbReference type="SUPFAM" id="SSF53790">
    <property type="entry name" value="Tetrapyrrole methylase"/>
    <property type="match status" value="1"/>
</dbReference>
<dbReference type="GO" id="GO:0008276">
    <property type="term" value="F:protein methyltransferase activity"/>
    <property type="evidence" value="ECO:0007669"/>
    <property type="project" value="InterPro"/>
</dbReference>
<feature type="domain" description="Tetrapyrrole methylase" evidence="6">
    <location>
        <begin position="5"/>
        <end position="192"/>
    </location>
</feature>
<name>A0A7V8VBV4_9BACT</name>
<proteinExistence type="predicted"/>
<protein>
    <submittedName>
        <fullName evidence="7">Precorrin-6y C5,15-methyltransferase (Decarboxylating) subunit CbiE</fullName>
    </submittedName>
</protein>
<gene>
    <name evidence="7" type="primary">cbiE</name>
    <name evidence="7" type="ORF">H0921_03290</name>
</gene>
<dbReference type="InterPro" id="IPR006365">
    <property type="entry name" value="Cbl_synth_CobL"/>
</dbReference>
<dbReference type="InterPro" id="IPR035996">
    <property type="entry name" value="4pyrrol_Methylase_sf"/>
</dbReference>
<dbReference type="Gene3D" id="3.30.950.10">
    <property type="entry name" value="Methyltransferase, Cobalt-precorrin-4 Transmethylase, Domain 2"/>
    <property type="match status" value="1"/>
</dbReference>
<evidence type="ECO:0000256" key="2">
    <source>
        <dbReference type="ARBA" id="ARBA00022573"/>
    </source>
</evidence>
<keyword evidence="3 7" id="KW-0489">Methyltransferase</keyword>
<sequence length="413" mass="45145">MVTRIPIIGIGPDGLAGISPRSRELLQQAEVVFGSEGALRLLPELEAERVVIGSDLPGVVERMRSFLGRRNMAIVAHGDPLFYGTARYFCEKLGPDTFEVIPHVSSMQLAFARIKQSWEEAYLTDVSTRPLEEIIDKIRTAETVGLFTSEEISPSRIARELLARGIDYFTVWVCENLGGKDERITHGELAEIRDLSFHPLNIMILKRHPGRPDKPRKGVRLRRFGNPDDVFAQTLPKSGLITQAEVRAVALSQLDLHSGDVFWDVGAGSGSVAIEAAGLVFPGPSYAIEQDAADYHLIVANAETFGVTNVRPVFGTAPEVFAKLPPPDAIFVGGNGGEVARLLEACYAALRPGGRLVTNVGTLEMISATYQVLKRLGGRVEVVLMNLARGVEQLESLRFEAVNPTVLLRIEKT</sequence>
<evidence type="ECO:0000259" key="6">
    <source>
        <dbReference type="Pfam" id="PF00590"/>
    </source>
</evidence>
<keyword evidence="5" id="KW-0949">S-adenosyl-L-methionine</keyword>
<dbReference type="Gene3D" id="3.40.50.150">
    <property type="entry name" value="Vaccinia Virus protein VP39"/>
    <property type="match status" value="1"/>
</dbReference>
<comment type="pathway">
    <text evidence="1">Cofactor biosynthesis; adenosylcobalamin biosynthesis.</text>
</comment>
<accession>A0A7V8VBV4</accession>
<dbReference type="GO" id="GO:0009236">
    <property type="term" value="P:cobalamin biosynthetic process"/>
    <property type="evidence" value="ECO:0007669"/>
    <property type="project" value="UniProtKB-UniPathway"/>
</dbReference>
<dbReference type="PANTHER" id="PTHR43182">
    <property type="entry name" value="COBALT-PRECORRIN-6B C(15)-METHYLTRANSFERASE (DECARBOXYLATING)"/>
    <property type="match status" value="1"/>
</dbReference>
<keyword evidence="8" id="KW-1185">Reference proteome</keyword>
<dbReference type="EMBL" id="JACEFB010000001">
    <property type="protein sequence ID" value="MBA2225182.1"/>
    <property type="molecule type" value="Genomic_DNA"/>
</dbReference>
<evidence type="ECO:0000256" key="5">
    <source>
        <dbReference type="ARBA" id="ARBA00022691"/>
    </source>
</evidence>
<dbReference type="InterPro" id="IPR000878">
    <property type="entry name" value="4pyrrol_Mease"/>
</dbReference>
<dbReference type="Proteomes" id="UP000542342">
    <property type="component" value="Unassembled WGS sequence"/>
</dbReference>
<dbReference type="NCBIfam" id="TIGR02469">
    <property type="entry name" value="CbiT"/>
    <property type="match status" value="1"/>
</dbReference>
<dbReference type="AlphaFoldDB" id="A0A7V8VBV4"/>
<dbReference type="InterPro" id="IPR014776">
    <property type="entry name" value="4pyrrole_Mease_sub2"/>
</dbReference>
<evidence type="ECO:0000256" key="1">
    <source>
        <dbReference type="ARBA" id="ARBA00004953"/>
    </source>
</evidence>
<dbReference type="CDD" id="cd02440">
    <property type="entry name" value="AdoMet_MTases"/>
    <property type="match status" value="1"/>
</dbReference>
<evidence type="ECO:0000313" key="7">
    <source>
        <dbReference type="EMBL" id="MBA2225182.1"/>
    </source>
</evidence>
<comment type="caution">
    <text evidence="7">The sequence shown here is derived from an EMBL/GenBank/DDBJ whole genome shotgun (WGS) entry which is preliminary data.</text>
</comment>
<dbReference type="CDD" id="cd11644">
    <property type="entry name" value="Precorrin-6Y-MT"/>
    <property type="match status" value="1"/>
</dbReference>
<keyword evidence="4 7" id="KW-0808">Transferase</keyword>
<dbReference type="Pfam" id="PF00590">
    <property type="entry name" value="TP_methylase"/>
    <property type="match status" value="1"/>
</dbReference>
<evidence type="ECO:0000256" key="3">
    <source>
        <dbReference type="ARBA" id="ARBA00022603"/>
    </source>
</evidence>
<dbReference type="InterPro" id="IPR012818">
    <property type="entry name" value="CbiE"/>
</dbReference>
<dbReference type="SUPFAM" id="SSF53335">
    <property type="entry name" value="S-adenosyl-L-methionine-dependent methyltransferases"/>
    <property type="match status" value="1"/>
</dbReference>
<dbReference type="Pfam" id="PF01135">
    <property type="entry name" value="PCMT"/>
    <property type="match status" value="1"/>
</dbReference>
<dbReference type="PIRSF" id="PIRSF036428">
    <property type="entry name" value="CobL"/>
    <property type="match status" value="1"/>
</dbReference>
<dbReference type="NCBIfam" id="TIGR02467">
    <property type="entry name" value="CbiE"/>
    <property type="match status" value="1"/>
</dbReference>
<dbReference type="GO" id="GO:0032259">
    <property type="term" value="P:methylation"/>
    <property type="evidence" value="ECO:0007669"/>
    <property type="project" value="UniProtKB-KW"/>
</dbReference>
<dbReference type="UniPathway" id="UPA00148"/>
<dbReference type="InterPro" id="IPR014777">
    <property type="entry name" value="4pyrrole_Mease_sub1"/>
</dbReference>
<dbReference type="InterPro" id="IPR050714">
    <property type="entry name" value="Cobalamin_biosynth_MTase"/>
</dbReference>
<reference evidence="7 8" key="1">
    <citation type="submission" date="2020-07" db="EMBL/GenBank/DDBJ databases">
        <title>Thermogemmata thermophila gen. nov., sp. nov., a novel moderate thermophilic planctomycete from a Kamchatka hot spring.</title>
        <authorList>
            <person name="Elcheninov A.G."/>
            <person name="Podosokorskaya O.A."/>
            <person name="Kovaleva O.L."/>
            <person name="Novikov A."/>
            <person name="Bonch-Osmolovskaya E.A."/>
            <person name="Toshchakov S.V."/>
            <person name="Kublanov I.V."/>
        </authorList>
    </citation>
    <scope>NUCLEOTIDE SEQUENCE [LARGE SCALE GENOMIC DNA]</scope>
    <source>
        <strain evidence="7 8">2918</strain>
    </source>
</reference>
<keyword evidence="2" id="KW-0169">Cobalamin biosynthesis</keyword>